<dbReference type="InterPro" id="IPR008979">
    <property type="entry name" value="Galactose-bd-like_sf"/>
</dbReference>
<dbReference type="InterPro" id="IPR018954">
    <property type="entry name" value="Betagal_dom2"/>
</dbReference>
<dbReference type="GO" id="GO:0004565">
    <property type="term" value="F:beta-galactosidase activity"/>
    <property type="evidence" value="ECO:0007669"/>
    <property type="project" value="UniProtKB-ARBA"/>
</dbReference>
<dbReference type="AlphaFoldDB" id="A0AA40B9H9"/>
<evidence type="ECO:0000259" key="3">
    <source>
        <dbReference type="SMART" id="SM01029"/>
    </source>
</evidence>
<dbReference type="InterPro" id="IPR025972">
    <property type="entry name" value="BetaGal_dom3"/>
</dbReference>
<gene>
    <name evidence="4" type="ORF">B0H67DRAFT_605091</name>
</gene>
<dbReference type="SUPFAM" id="SSF51445">
    <property type="entry name" value="(Trans)glycosidases"/>
    <property type="match status" value="1"/>
</dbReference>
<comment type="caution">
    <text evidence="4">The sequence shown here is derived from an EMBL/GenBank/DDBJ whole genome shotgun (WGS) entry which is preliminary data.</text>
</comment>
<dbReference type="SUPFAM" id="SSF51011">
    <property type="entry name" value="Glycosyl hydrolase domain"/>
    <property type="match status" value="1"/>
</dbReference>
<dbReference type="EMBL" id="JAUKUA010000001">
    <property type="protein sequence ID" value="KAK0729983.1"/>
    <property type="molecule type" value="Genomic_DNA"/>
</dbReference>
<dbReference type="Gene3D" id="2.60.120.260">
    <property type="entry name" value="Galactose-binding domain-like"/>
    <property type="match status" value="3"/>
</dbReference>
<proteinExistence type="predicted"/>
<dbReference type="SUPFAM" id="SSF49785">
    <property type="entry name" value="Galactose-binding domain-like"/>
    <property type="match status" value="1"/>
</dbReference>
<dbReference type="SUPFAM" id="SSF117100">
    <property type="entry name" value="Beta-galactosidase LacA, domain 3"/>
    <property type="match status" value="1"/>
</dbReference>
<keyword evidence="5" id="KW-1185">Reference proteome</keyword>
<dbReference type="InterPro" id="IPR037110">
    <property type="entry name" value="Betagal_dom2_sf"/>
</dbReference>
<dbReference type="Gene3D" id="3.20.20.80">
    <property type="entry name" value="Glycosidases"/>
    <property type="match status" value="1"/>
</dbReference>
<dbReference type="Pfam" id="PF01301">
    <property type="entry name" value="Glyco_hydro_35"/>
    <property type="match status" value="1"/>
</dbReference>
<dbReference type="Gene3D" id="2.60.390.10">
    <property type="entry name" value="Beta-galactosidase, domain 3"/>
    <property type="match status" value="1"/>
</dbReference>
<reference evidence="4" key="1">
    <citation type="submission" date="2023-06" db="EMBL/GenBank/DDBJ databases">
        <title>Genome-scale phylogeny and comparative genomics of the fungal order Sordariales.</title>
        <authorList>
            <consortium name="Lawrence Berkeley National Laboratory"/>
            <person name="Hensen N."/>
            <person name="Bonometti L."/>
            <person name="Westerberg I."/>
            <person name="Brannstrom I.O."/>
            <person name="Guillou S."/>
            <person name="Cros-Aarteil S."/>
            <person name="Calhoun S."/>
            <person name="Haridas S."/>
            <person name="Kuo A."/>
            <person name="Mondo S."/>
            <person name="Pangilinan J."/>
            <person name="Riley R."/>
            <person name="Labutti K."/>
            <person name="Andreopoulos B."/>
            <person name="Lipzen A."/>
            <person name="Chen C."/>
            <person name="Yanf M."/>
            <person name="Daum C."/>
            <person name="Ng V."/>
            <person name="Clum A."/>
            <person name="Steindorff A."/>
            <person name="Ohm R."/>
            <person name="Martin F."/>
            <person name="Silar P."/>
            <person name="Natvig D."/>
            <person name="Lalanne C."/>
            <person name="Gautier V."/>
            <person name="Ament-Velasquez S.L."/>
            <person name="Kruys A."/>
            <person name="Hutchinson M.I."/>
            <person name="Powell A.J."/>
            <person name="Barry K."/>
            <person name="Miller A.N."/>
            <person name="Grigoriev I.V."/>
            <person name="Debuchy R."/>
            <person name="Gladieux P."/>
            <person name="Thoren M.H."/>
            <person name="Johannesson H."/>
        </authorList>
    </citation>
    <scope>NUCLEOTIDE SEQUENCE</scope>
    <source>
        <strain evidence="4">SMH4607-1</strain>
    </source>
</reference>
<sequence>MPLELEGDKWTFTREPWGHDGYPLGFNCANKTIWPERNLPTNWHATHLKQSPTTPYAIPEEGSFDPWGGLGFDQCGELLNQEQVRVFNKNNFAAGVTIYNIYMIFGETNWGNLGHPEGYTSYDYAALTRGRSSQKIELIPRLPNRHPGPQQPHRHLQLSLFHHNNTSHRRPWVILRGSAHCLPVDRLHLIQAQPANFRWEPNRSSAGWLGGSLALTRRDSKIHVTDYPLGNGTKVLYSTAEIFTWQRFQSRTVLVVYGGPGELHEIALDAGTTTGTLIGSGVTIERVGNSYLVAQWKTSTERRILQVGNLSVYIVDRNSAYRYWAPEISSISSSLIVNGGYLIRSASIKDDMLHLNADFNSSTTLELIGVPDGVNALQFNNALVNYSINLERNWVADPGYYSPKIAVPDLSALDWYYVDSLPEIQPGYDDSAWPNANHTTTNNTYLQPLLTPGYHLPYPPLSRFSRNSPFNLTTTLPRLGVAFFTAKLALTLPSPQFDIPLAFLFPAISPSDDGDTRVWLYVNGFQFGRYLGAIGPQTHFAVPEGVLDYGGENWVALAVWKTAAGRSVSVSGDGGLDGFGLAAGTAVMTGREVVARVGGAAWTEREGAY</sequence>
<dbReference type="Pfam" id="PF13364">
    <property type="entry name" value="BetaGal_ABD2"/>
    <property type="match status" value="1"/>
</dbReference>
<dbReference type="InterPro" id="IPR031330">
    <property type="entry name" value="Gly_Hdrlase_35_cat"/>
</dbReference>
<protein>
    <submittedName>
        <fullName evidence="4">Beta-galactosidase, domain 2-domain-containing protein</fullName>
    </submittedName>
</protein>
<name>A0AA40B9H9_9PEZI</name>
<evidence type="ECO:0000256" key="2">
    <source>
        <dbReference type="ARBA" id="ARBA00023295"/>
    </source>
</evidence>
<dbReference type="SMART" id="SM01029">
    <property type="entry name" value="BetaGal_dom2"/>
    <property type="match status" value="1"/>
</dbReference>
<evidence type="ECO:0000256" key="1">
    <source>
        <dbReference type="ARBA" id="ARBA00022801"/>
    </source>
</evidence>
<accession>A0AA40B9H9</accession>
<evidence type="ECO:0000313" key="4">
    <source>
        <dbReference type="EMBL" id="KAK0729983.1"/>
    </source>
</evidence>
<organism evidence="4 5">
    <name type="scientific">Lasiosphaeris hirsuta</name>
    <dbReference type="NCBI Taxonomy" id="260670"/>
    <lineage>
        <taxon>Eukaryota</taxon>
        <taxon>Fungi</taxon>
        <taxon>Dikarya</taxon>
        <taxon>Ascomycota</taxon>
        <taxon>Pezizomycotina</taxon>
        <taxon>Sordariomycetes</taxon>
        <taxon>Sordariomycetidae</taxon>
        <taxon>Sordariales</taxon>
        <taxon>Lasiosphaeriaceae</taxon>
        <taxon>Lasiosphaeris</taxon>
    </lineage>
</organism>
<dbReference type="Pfam" id="PF10435">
    <property type="entry name" value="BetaGal_dom2"/>
    <property type="match status" value="1"/>
</dbReference>
<dbReference type="Gene3D" id="2.102.20.10">
    <property type="entry name" value="Beta-galactosidase, domain 2"/>
    <property type="match status" value="1"/>
</dbReference>
<dbReference type="InterPro" id="IPR017853">
    <property type="entry name" value="GH"/>
</dbReference>
<dbReference type="Proteomes" id="UP001172102">
    <property type="component" value="Unassembled WGS sequence"/>
</dbReference>
<keyword evidence="1" id="KW-0378">Hydrolase</keyword>
<dbReference type="InterPro" id="IPR036833">
    <property type="entry name" value="BetaGal_dom3_sf"/>
</dbReference>
<dbReference type="Pfam" id="PF13363">
    <property type="entry name" value="BetaGal_dom3"/>
    <property type="match status" value="1"/>
</dbReference>
<dbReference type="InterPro" id="IPR025300">
    <property type="entry name" value="BetaGal_jelly_roll_dom"/>
</dbReference>
<feature type="domain" description="Beta-galactosidase" evidence="3">
    <location>
        <begin position="164"/>
        <end position="323"/>
    </location>
</feature>
<keyword evidence="2" id="KW-0326">Glycosidase</keyword>
<evidence type="ECO:0000313" key="5">
    <source>
        <dbReference type="Proteomes" id="UP001172102"/>
    </source>
</evidence>